<evidence type="ECO:0000313" key="2">
    <source>
        <dbReference type="Proteomes" id="UP000054359"/>
    </source>
</evidence>
<feature type="non-terminal residue" evidence="1">
    <location>
        <position position="82"/>
    </location>
</feature>
<organism evidence="1 2">
    <name type="scientific">Stegodyphus mimosarum</name>
    <name type="common">African social velvet spider</name>
    <dbReference type="NCBI Taxonomy" id="407821"/>
    <lineage>
        <taxon>Eukaryota</taxon>
        <taxon>Metazoa</taxon>
        <taxon>Ecdysozoa</taxon>
        <taxon>Arthropoda</taxon>
        <taxon>Chelicerata</taxon>
        <taxon>Arachnida</taxon>
        <taxon>Araneae</taxon>
        <taxon>Araneomorphae</taxon>
        <taxon>Entelegynae</taxon>
        <taxon>Eresoidea</taxon>
        <taxon>Eresidae</taxon>
        <taxon>Stegodyphus</taxon>
    </lineage>
</organism>
<keyword evidence="2" id="KW-1185">Reference proteome</keyword>
<accession>A0A087UGK9</accession>
<reference evidence="1 2" key="1">
    <citation type="submission" date="2013-11" db="EMBL/GenBank/DDBJ databases">
        <title>Genome sequencing of Stegodyphus mimosarum.</title>
        <authorList>
            <person name="Bechsgaard J."/>
        </authorList>
    </citation>
    <scope>NUCLEOTIDE SEQUENCE [LARGE SCALE GENOMIC DNA]</scope>
</reference>
<dbReference type="Proteomes" id="UP000054359">
    <property type="component" value="Unassembled WGS sequence"/>
</dbReference>
<name>A0A087UGK9_STEMI</name>
<evidence type="ECO:0000313" key="1">
    <source>
        <dbReference type="EMBL" id="KFM76498.1"/>
    </source>
</evidence>
<gene>
    <name evidence="1" type="ORF">X975_20574</name>
</gene>
<proteinExistence type="predicted"/>
<dbReference type="EMBL" id="KK119714">
    <property type="protein sequence ID" value="KFM76498.1"/>
    <property type="molecule type" value="Genomic_DNA"/>
</dbReference>
<protein>
    <submittedName>
        <fullName evidence="1">Uncharacterized protein</fullName>
    </submittedName>
</protein>
<sequence length="82" mass="9192">MSSMSNLNFSFHLGLRVWGLTDVVRMNLAGRVSQILLLLIRSFLLREAPNFFKPPCLRGLPLTLPELNSSSELFLLSKVFAG</sequence>
<dbReference type="AlphaFoldDB" id="A0A087UGK9"/>